<protein>
    <submittedName>
        <fullName evidence="7">Cytochrome C</fullName>
    </submittedName>
</protein>
<dbReference type="OrthoDB" id="9797504at2"/>
<sequence length="140" mass="15454">MIARLTRIAKGTAVLAFAVSPMLVSCRGASEPVTGQALYLRHCASCHGESGDGNGSVAASMRRHPSDLRLISKRYDGRFDESYVMQIIDGRRAVAEHGTREMPVWGAVFEDEHRREGYPAYTSLLHSRALTDYLGSIQQE</sequence>
<proteinExistence type="predicted"/>
<evidence type="ECO:0000313" key="7">
    <source>
        <dbReference type="EMBL" id="PTL35542.1"/>
    </source>
</evidence>
<dbReference type="RefSeq" id="WP_107563075.1">
    <property type="nucleotide sequence ID" value="NZ_NVQC01000023.1"/>
</dbReference>
<dbReference type="Gene3D" id="1.10.760.10">
    <property type="entry name" value="Cytochrome c-like domain"/>
    <property type="match status" value="1"/>
</dbReference>
<dbReference type="AlphaFoldDB" id="A0A2T4TWP4"/>
<evidence type="ECO:0000256" key="4">
    <source>
        <dbReference type="PROSITE-ProRule" id="PRU00433"/>
    </source>
</evidence>
<comment type="caution">
    <text evidence="7">The sequence shown here is derived from an EMBL/GenBank/DDBJ whole genome shotgun (WGS) entry which is preliminary data.</text>
</comment>
<dbReference type="Pfam" id="PF13442">
    <property type="entry name" value="Cytochrome_CBB3"/>
    <property type="match status" value="1"/>
</dbReference>
<evidence type="ECO:0000256" key="3">
    <source>
        <dbReference type="ARBA" id="ARBA00023004"/>
    </source>
</evidence>
<accession>A0A2T4TWP4</accession>
<name>A0A2T4TWP4_9BACT</name>
<dbReference type="SUPFAM" id="SSF46626">
    <property type="entry name" value="Cytochrome c"/>
    <property type="match status" value="1"/>
</dbReference>
<gene>
    <name evidence="7" type="ORF">CLG94_09750</name>
</gene>
<dbReference type="PROSITE" id="PS51007">
    <property type="entry name" value="CYTC"/>
    <property type="match status" value="1"/>
</dbReference>
<keyword evidence="5" id="KW-0732">Signal</keyword>
<dbReference type="GO" id="GO:0020037">
    <property type="term" value="F:heme binding"/>
    <property type="evidence" value="ECO:0007669"/>
    <property type="project" value="InterPro"/>
</dbReference>
<reference evidence="8" key="2">
    <citation type="journal article" date="2018" name="Environ. Microbiol.">
        <title>Bloom of a denitrifying methanotroph, 'Candidatus Methylomirabilis limnetica', in a deep stratified lake.</title>
        <authorList>
            <person name="Graf J.S."/>
            <person name="Mayr M.J."/>
            <person name="Marchant H.K."/>
            <person name="Tienken D."/>
            <person name="Hach P.F."/>
            <person name="Brand A."/>
            <person name="Schubert C.J."/>
            <person name="Kuypers M.M."/>
            <person name="Milucka J."/>
        </authorList>
    </citation>
    <scope>NUCLEOTIDE SEQUENCE [LARGE SCALE GENOMIC DNA]</scope>
    <source>
        <strain evidence="8">Zug</strain>
    </source>
</reference>
<dbReference type="GO" id="GO:0046872">
    <property type="term" value="F:metal ion binding"/>
    <property type="evidence" value="ECO:0007669"/>
    <property type="project" value="UniProtKB-KW"/>
</dbReference>
<dbReference type="GO" id="GO:0009055">
    <property type="term" value="F:electron transfer activity"/>
    <property type="evidence" value="ECO:0007669"/>
    <property type="project" value="InterPro"/>
</dbReference>
<keyword evidence="3 4" id="KW-0408">Iron</keyword>
<evidence type="ECO:0000313" key="8">
    <source>
        <dbReference type="Proteomes" id="UP000241436"/>
    </source>
</evidence>
<dbReference type="PROSITE" id="PS51257">
    <property type="entry name" value="PROKAR_LIPOPROTEIN"/>
    <property type="match status" value="1"/>
</dbReference>
<feature type="domain" description="Cytochrome c" evidence="6">
    <location>
        <begin position="30"/>
        <end position="138"/>
    </location>
</feature>
<keyword evidence="1 4" id="KW-0349">Heme</keyword>
<dbReference type="EMBL" id="NVQC01000023">
    <property type="protein sequence ID" value="PTL35542.1"/>
    <property type="molecule type" value="Genomic_DNA"/>
</dbReference>
<dbReference type="Proteomes" id="UP000241436">
    <property type="component" value="Unassembled WGS sequence"/>
</dbReference>
<evidence type="ECO:0000256" key="5">
    <source>
        <dbReference type="SAM" id="SignalP"/>
    </source>
</evidence>
<keyword evidence="2 4" id="KW-0479">Metal-binding</keyword>
<reference evidence="7 8" key="1">
    <citation type="submission" date="2017-09" db="EMBL/GenBank/DDBJ databases">
        <title>Bloom of a denitrifying methanotroph, Candidatus Methylomirabilis limnetica, in a deep stratified lake.</title>
        <authorList>
            <person name="Graf J.S."/>
            <person name="Marchant H.K."/>
            <person name="Tienken D."/>
            <person name="Hach P.F."/>
            <person name="Brand A."/>
            <person name="Schubert C.J."/>
            <person name="Kuypers M.M."/>
            <person name="Milucka J."/>
        </authorList>
    </citation>
    <scope>NUCLEOTIDE SEQUENCE [LARGE SCALE GENOMIC DNA]</scope>
    <source>
        <strain evidence="7 8">Zug</strain>
    </source>
</reference>
<feature type="signal peptide" evidence="5">
    <location>
        <begin position="1"/>
        <end position="18"/>
    </location>
</feature>
<evidence type="ECO:0000259" key="6">
    <source>
        <dbReference type="PROSITE" id="PS51007"/>
    </source>
</evidence>
<dbReference type="InterPro" id="IPR009056">
    <property type="entry name" value="Cyt_c-like_dom"/>
</dbReference>
<keyword evidence="8" id="KW-1185">Reference proteome</keyword>
<feature type="chain" id="PRO_5015742609" evidence="5">
    <location>
        <begin position="19"/>
        <end position="140"/>
    </location>
</feature>
<dbReference type="InterPro" id="IPR036909">
    <property type="entry name" value="Cyt_c-like_dom_sf"/>
</dbReference>
<evidence type="ECO:0000256" key="2">
    <source>
        <dbReference type="ARBA" id="ARBA00022723"/>
    </source>
</evidence>
<evidence type="ECO:0000256" key="1">
    <source>
        <dbReference type="ARBA" id="ARBA00022617"/>
    </source>
</evidence>
<organism evidence="7 8">
    <name type="scientific">Candidatus Methylomirabilis limnetica</name>
    <dbReference type="NCBI Taxonomy" id="2033718"/>
    <lineage>
        <taxon>Bacteria</taxon>
        <taxon>Candidatus Methylomirabilota</taxon>
        <taxon>Candidatus Methylomirabilia</taxon>
        <taxon>Candidatus Methylomirabilales</taxon>
        <taxon>Candidatus Methylomirabilaceae</taxon>
        <taxon>Candidatus Methylomirabilis</taxon>
    </lineage>
</organism>